<accession>S3UUN4</accession>
<reference evidence="1" key="1">
    <citation type="submission" date="2013-04" db="EMBL/GenBank/DDBJ databases">
        <authorList>
            <person name="Harkins D.M."/>
            <person name="Durkin A.S."/>
            <person name="Selengut J.D."/>
            <person name="Sanka R."/>
            <person name="DePew J."/>
            <person name="Purushe J."/>
            <person name="Ahmed A."/>
            <person name="van der Linden H."/>
            <person name="Goris M.G.A."/>
            <person name="Hartskeerl R.A."/>
            <person name="Vinetz J.M."/>
            <person name="Sutton G.G."/>
            <person name="Nelson W.C."/>
            <person name="Fouts D.E."/>
        </authorList>
    </citation>
    <scope>NUCLEOTIDE SEQUENCE [LARGE SCALE GENOMIC DNA]</scope>
    <source>
        <strain evidence="1">BUT 6</strain>
    </source>
</reference>
<comment type="caution">
    <text evidence="1">The sequence shown here is derived from an EMBL/GenBank/DDBJ whole genome shotgun (WGS) entry which is preliminary data.</text>
</comment>
<dbReference type="AlphaFoldDB" id="S3UUN4"/>
<proteinExistence type="predicted"/>
<organism evidence="1 2">
    <name type="scientific">Leptospira fainei serovar Hurstbridge str. BUT 6</name>
    <dbReference type="NCBI Taxonomy" id="1193011"/>
    <lineage>
        <taxon>Bacteria</taxon>
        <taxon>Pseudomonadati</taxon>
        <taxon>Spirochaetota</taxon>
        <taxon>Spirochaetia</taxon>
        <taxon>Leptospirales</taxon>
        <taxon>Leptospiraceae</taxon>
        <taxon>Leptospira</taxon>
    </lineage>
</organism>
<dbReference type="Proteomes" id="UP000014540">
    <property type="component" value="Unassembled WGS sequence"/>
</dbReference>
<gene>
    <name evidence="1" type="ORF">LEP1GSC058_4116</name>
</gene>
<evidence type="ECO:0000313" key="2">
    <source>
        <dbReference type="Proteomes" id="UP000014540"/>
    </source>
</evidence>
<name>S3UUN4_9LEPT</name>
<protein>
    <submittedName>
        <fullName evidence="1">Uncharacterized protein</fullName>
    </submittedName>
</protein>
<dbReference type="EMBL" id="AKWZ02000010">
    <property type="protein sequence ID" value="EPG74131.1"/>
    <property type="molecule type" value="Genomic_DNA"/>
</dbReference>
<keyword evidence="2" id="KW-1185">Reference proteome</keyword>
<sequence>MVPRVPGRLDRVSITDSENLQAFFGTANSVGAPTFANRYLSLIRDF</sequence>
<evidence type="ECO:0000313" key="1">
    <source>
        <dbReference type="EMBL" id="EPG74131.1"/>
    </source>
</evidence>